<evidence type="ECO:0000256" key="7">
    <source>
        <dbReference type="ARBA" id="ARBA00023136"/>
    </source>
</evidence>
<keyword evidence="11" id="KW-1185">Reference proteome</keyword>
<evidence type="ECO:0000256" key="2">
    <source>
        <dbReference type="ARBA" id="ARBA00008066"/>
    </source>
</evidence>
<evidence type="ECO:0000259" key="9">
    <source>
        <dbReference type="Pfam" id="PF01490"/>
    </source>
</evidence>
<feature type="transmembrane region" description="Helical" evidence="8">
    <location>
        <begin position="441"/>
        <end position="457"/>
    </location>
</feature>
<feature type="transmembrane region" description="Helical" evidence="8">
    <location>
        <begin position="403"/>
        <end position="421"/>
    </location>
</feature>
<dbReference type="PANTHER" id="PTHR22950">
    <property type="entry name" value="AMINO ACID TRANSPORTER"/>
    <property type="match status" value="1"/>
</dbReference>
<dbReference type="AlphaFoldDB" id="A0A9P8PYX5"/>
<reference evidence="10" key="1">
    <citation type="journal article" date="2021" name="Open Biol.">
        <title>Shared evolutionary footprints suggest mitochondrial oxidative damage underlies multiple complex I losses in fungi.</title>
        <authorList>
            <person name="Schikora-Tamarit M.A."/>
            <person name="Marcet-Houben M."/>
            <person name="Nosek J."/>
            <person name="Gabaldon T."/>
        </authorList>
    </citation>
    <scope>NUCLEOTIDE SEQUENCE</scope>
    <source>
        <strain evidence="10">CBS6341</strain>
    </source>
</reference>
<keyword evidence="4 8" id="KW-0812">Transmembrane</keyword>
<evidence type="ECO:0000313" key="11">
    <source>
        <dbReference type="Proteomes" id="UP000769528"/>
    </source>
</evidence>
<dbReference type="PANTHER" id="PTHR22950:SF692">
    <property type="entry name" value="TRANSMEMBRANE AMINO ACID TRANSPORTER FAMILY PROTEIN"/>
    <property type="match status" value="1"/>
</dbReference>
<evidence type="ECO:0000256" key="3">
    <source>
        <dbReference type="ARBA" id="ARBA00022448"/>
    </source>
</evidence>
<dbReference type="EMBL" id="JAEUBF010000159">
    <property type="protein sequence ID" value="KAH3680142.1"/>
    <property type="molecule type" value="Genomic_DNA"/>
</dbReference>
<feature type="transmembrane region" description="Helical" evidence="8">
    <location>
        <begin position="189"/>
        <end position="208"/>
    </location>
</feature>
<keyword evidence="3" id="KW-0813">Transport</keyword>
<keyword evidence="5" id="KW-0029">Amino-acid transport</keyword>
<evidence type="ECO:0000313" key="10">
    <source>
        <dbReference type="EMBL" id="KAH3680142.1"/>
    </source>
</evidence>
<dbReference type="Pfam" id="PF01490">
    <property type="entry name" value="Aa_trans"/>
    <property type="match status" value="1"/>
</dbReference>
<organism evidence="10 11">
    <name type="scientific">Wickerhamomyces mucosus</name>
    <dbReference type="NCBI Taxonomy" id="1378264"/>
    <lineage>
        <taxon>Eukaryota</taxon>
        <taxon>Fungi</taxon>
        <taxon>Dikarya</taxon>
        <taxon>Ascomycota</taxon>
        <taxon>Saccharomycotina</taxon>
        <taxon>Saccharomycetes</taxon>
        <taxon>Phaffomycetales</taxon>
        <taxon>Wickerhamomycetaceae</taxon>
        <taxon>Wickerhamomyces</taxon>
    </lineage>
</organism>
<evidence type="ECO:0000256" key="8">
    <source>
        <dbReference type="SAM" id="Phobius"/>
    </source>
</evidence>
<evidence type="ECO:0000256" key="5">
    <source>
        <dbReference type="ARBA" id="ARBA00022970"/>
    </source>
</evidence>
<feature type="transmembrane region" description="Helical" evidence="8">
    <location>
        <begin position="259"/>
        <end position="283"/>
    </location>
</feature>
<sequence length="576" mass="63050">MANTSQNYVSNSPRDIAHDIYSIPIQRSDGHGLRNRASSIFSNPIGSFKGTKSLSRFASSFNRAQSFKNIETDSFQPRSYFKDEDVLFDRRTLGPSNRGERLSKVLPRGELSSFNYQQRPLLYGDEEGDVDYEAVDDSSYRTPSIYSYGAIDNHFTDYQEPNTLKVRNIESKGKILTVIAGQSTSPQTIFNSVNVLIGIGLLALPLGLKHSGWIIGVPALTLCALLTYRAAGLLSLCMDTDPTLMTYSDLAFVAFGPRGRAFISVLFSLDLLASGVALIVLFADSLNAIFPEIPINHFKILAFLVLTPPSFLPLNILSFISLFGIASTIGVVLTILVSGFLKSDSPGSLLQFMPTNLWPETIADALIAIGVLMAPFGGHSIFPNLKVDMRHPHKFKDCLQVTYLITYATDLSMAIIGFLMFGGAVKEEITKSVLLTEGYPSWIYIAICGLTAIVPFSKTPLNARPIISILDVLFGTDDLSKDKGNWLLVKKVIKISNRLLVNTAFALIAIVFPEFDKIIAFVGSGLCFLLCLILPSLFYLIICKNSVTSIEKIECWAVILVSAILSIVGTAAAVIF</sequence>
<feature type="transmembrane region" description="Helical" evidence="8">
    <location>
        <begin position="214"/>
        <end position="238"/>
    </location>
</feature>
<dbReference type="InterPro" id="IPR013057">
    <property type="entry name" value="AA_transpt_TM"/>
</dbReference>
<name>A0A9P8PYX5_9ASCO</name>
<comment type="similarity">
    <text evidence="2">Belongs to the amino acid/polyamine transporter 2 family.</text>
</comment>
<accession>A0A9P8PYX5</accession>
<feature type="transmembrane region" description="Helical" evidence="8">
    <location>
        <begin position="295"/>
        <end position="312"/>
    </location>
</feature>
<feature type="transmembrane region" description="Helical" evidence="8">
    <location>
        <begin position="361"/>
        <end position="382"/>
    </location>
</feature>
<gene>
    <name evidence="10" type="ORF">WICMUC_000543</name>
</gene>
<feature type="transmembrane region" description="Helical" evidence="8">
    <location>
        <begin position="319"/>
        <end position="341"/>
    </location>
</feature>
<reference evidence="10" key="2">
    <citation type="submission" date="2021-01" db="EMBL/GenBank/DDBJ databases">
        <authorList>
            <person name="Schikora-Tamarit M.A."/>
        </authorList>
    </citation>
    <scope>NUCLEOTIDE SEQUENCE</scope>
    <source>
        <strain evidence="10">CBS6341</strain>
    </source>
</reference>
<dbReference type="GO" id="GO:0015179">
    <property type="term" value="F:L-amino acid transmembrane transporter activity"/>
    <property type="evidence" value="ECO:0007669"/>
    <property type="project" value="TreeGrafter"/>
</dbReference>
<comment type="caution">
    <text evidence="10">The sequence shown here is derived from an EMBL/GenBank/DDBJ whole genome shotgun (WGS) entry which is preliminary data.</text>
</comment>
<dbReference type="GO" id="GO:0005774">
    <property type="term" value="C:vacuolar membrane"/>
    <property type="evidence" value="ECO:0007669"/>
    <property type="project" value="UniProtKB-SubCell"/>
</dbReference>
<feature type="transmembrane region" description="Helical" evidence="8">
    <location>
        <begin position="495"/>
        <end position="512"/>
    </location>
</feature>
<feature type="transmembrane region" description="Helical" evidence="8">
    <location>
        <begin position="518"/>
        <end position="543"/>
    </location>
</feature>
<proteinExistence type="inferred from homology"/>
<evidence type="ECO:0000256" key="1">
    <source>
        <dbReference type="ARBA" id="ARBA00004128"/>
    </source>
</evidence>
<comment type="subcellular location">
    <subcellularLocation>
        <location evidence="1">Vacuole membrane</location>
        <topology evidence="1">Multi-pass membrane protein</topology>
    </subcellularLocation>
</comment>
<feature type="domain" description="Amino acid transporter transmembrane" evidence="9">
    <location>
        <begin position="182"/>
        <end position="574"/>
    </location>
</feature>
<protein>
    <recommendedName>
        <fullName evidence="9">Amino acid transporter transmembrane domain-containing protein</fullName>
    </recommendedName>
</protein>
<evidence type="ECO:0000256" key="6">
    <source>
        <dbReference type="ARBA" id="ARBA00022989"/>
    </source>
</evidence>
<dbReference type="OrthoDB" id="655540at2759"/>
<keyword evidence="6 8" id="KW-1133">Transmembrane helix</keyword>
<feature type="transmembrane region" description="Helical" evidence="8">
    <location>
        <begin position="555"/>
        <end position="575"/>
    </location>
</feature>
<evidence type="ECO:0000256" key="4">
    <source>
        <dbReference type="ARBA" id="ARBA00022692"/>
    </source>
</evidence>
<keyword evidence="7 8" id="KW-0472">Membrane</keyword>
<dbReference type="Proteomes" id="UP000769528">
    <property type="component" value="Unassembled WGS sequence"/>
</dbReference>